<accession>A0A0E9XF04</accession>
<dbReference type="AlphaFoldDB" id="A0A0E9XF04"/>
<reference evidence="1" key="2">
    <citation type="journal article" date="2015" name="Fish Shellfish Immunol.">
        <title>Early steps in the European eel (Anguilla anguilla)-Vibrio vulnificus interaction in the gills: Role of the RtxA13 toxin.</title>
        <authorList>
            <person name="Callol A."/>
            <person name="Pajuelo D."/>
            <person name="Ebbesson L."/>
            <person name="Teles M."/>
            <person name="MacKenzie S."/>
            <person name="Amaro C."/>
        </authorList>
    </citation>
    <scope>NUCLEOTIDE SEQUENCE</scope>
</reference>
<name>A0A0E9XF04_ANGAN</name>
<organism evidence="1">
    <name type="scientific">Anguilla anguilla</name>
    <name type="common">European freshwater eel</name>
    <name type="synonym">Muraena anguilla</name>
    <dbReference type="NCBI Taxonomy" id="7936"/>
    <lineage>
        <taxon>Eukaryota</taxon>
        <taxon>Metazoa</taxon>
        <taxon>Chordata</taxon>
        <taxon>Craniata</taxon>
        <taxon>Vertebrata</taxon>
        <taxon>Euteleostomi</taxon>
        <taxon>Actinopterygii</taxon>
        <taxon>Neopterygii</taxon>
        <taxon>Teleostei</taxon>
        <taxon>Anguilliformes</taxon>
        <taxon>Anguillidae</taxon>
        <taxon>Anguilla</taxon>
    </lineage>
</organism>
<protein>
    <submittedName>
        <fullName evidence="1">Uncharacterized protein</fullName>
    </submittedName>
</protein>
<sequence>MYKFSFKCTFEPHFLTITEYVSRGTQ</sequence>
<dbReference type="EMBL" id="GBXM01007536">
    <property type="protein sequence ID" value="JAI01042.1"/>
    <property type="molecule type" value="Transcribed_RNA"/>
</dbReference>
<evidence type="ECO:0000313" key="1">
    <source>
        <dbReference type="EMBL" id="JAI01042.1"/>
    </source>
</evidence>
<reference evidence="1" key="1">
    <citation type="submission" date="2014-11" db="EMBL/GenBank/DDBJ databases">
        <authorList>
            <person name="Amaro Gonzalez C."/>
        </authorList>
    </citation>
    <scope>NUCLEOTIDE SEQUENCE</scope>
</reference>
<proteinExistence type="predicted"/>